<evidence type="ECO:0000313" key="3">
    <source>
        <dbReference type="Proteomes" id="UP000240638"/>
    </source>
</evidence>
<keyword evidence="1" id="KW-0812">Transmembrane</keyword>
<dbReference type="EMBL" id="PYUC01000006">
    <property type="protein sequence ID" value="PTB20235.1"/>
    <property type="molecule type" value="Genomic_DNA"/>
</dbReference>
<feature type="transmembrane region" description="Helical" evidence="1">
    <location>
        <begin position="21"/>
        <end position="41"/>
    </location>
</feature>
<dbReference type="AlphaFoldDB" id="A0A2T3XUR7"/>
<evidence type="ECO:0000313" key="2">
    <source>
        <dbReference type="EMBL" id="PTB20235.1"/>
    </source>
</evidence>
<sequence>MHALLMILRRLRDEEKGATMVEYGLMLSLIVLAALAGLTYFSGAIQQLYQGIANDIVAAIH</sequence>
<gene>
    <name evidence="2" type="ORF">C9I57_14255</name>
</gene>
<dbReference type="RefSeq" id="WP_107151309.1">
    <property type="nucleotide sequence ID" value="NZ_PYUC01000006.1"/>
</dbReference>
<accession>A0A2T3XUR7</accession>
<keyword evidence="1" id="KW-1133">Transmembrane helix</keyword>
<proteinExistence type="predicted"/>
<comment type="caution">
    <text evidence="2">The sequence shown here is derived from an EMBL/GenBank/DDBJ whole genome shotgun (WGS) entry which is preliminary data.</text>
</comment>
<dbReference type="InterPro" id="IPR007047">
    <property type="entry name" value="Flp_Fap"/>
</dbReference>
<keyword evidence="1" id="KW-0472">Membrane</keyword>
<dbReference type="Pfam" id="PF04964">
    <property type="entry name" value="Flp_Fap"/>
    <property type="match status" value="1"/>
</dbReference>
<reference evidence="2 3" key="1">
    <citation type="submission" date="2018-03" db="EMBL/GenBank/DDBJ databases">
        <title>Whole genome analyses suggest that Burkholderia sensu lato contains two further novel genera in the rhizoxinica-symbiotica group Mycetohabitans gen. nov., and Trinickia gen. nov.: implications for the evolution of diazotrophy and nodulation in the Burkholderiaceae.</title>
        <authorList>
            <person name="Estrada De Los Santos P."/>
            <person name="Palmer M."/>
            <person name="Chavez-Ramirez B."/>
            <person name="Steenkamp E.T."/>
            <person name="Hirsch A.M."/>
            <person name="Manyaka P."/>
            <person name="Maluk M."/>
            <person name="Lafos M."/>
            <person name="Crook M."/>
            <person name="Gross E."/>
            <person name="Simon M.F."/>
            <person name="Bueno Dos Reis Junior F."/>
            <person name="Poole P.S."/>
            <person name="Venter S.N."/>
            <person name="James E.K."/>
        </authorList>
    </citation>
    <scope>NUCLEOTIDE SEQUENCE [LARGE SCALE GENOMIC DNA]</scope>
    <source>
        <strain evidence="2 3">JPY-366</strain>
    </source>
</reference>
<organism evidence="2 3">
    <name type="scientific">Trinickia symbiotica</name>
    <dbReference type="NCBI Taxonomy" id="863227"/>
    <lineage>
        <taxon>Bacteria</taxon>
        <taxon>Pseudomonadati</taxon>
        <taxon>Pseudomonadota</taxon>
        <taxon>Betaproteobacteria</taxon>
        <taxon>Burkholderiales</taxon>
        <taxon>Burkholderiaceae</taxon>
        <taxon>Trinickia</taxon>
    </lineage>
</organism>
<dbReference type="Proteomes" id="UP000240638">
    <property type="component" value="Unassembled WGS sequence"/>
</dbReference>
<name>A0A2T3XUR7_9BURK</name>
<evidence type="ECO:0000256" key="1">
    <source>
        <dbReference type="SAM" id="Phobius"/>
    </source>
</evidence>
<protein>
    <submittedName>
        <fullName evidence="2">Flp family type IVb pilin</fullName>
    </submittedName>
</protein>